<proteinExistence type="predicted"/>
<dbReference type="AlphaFoldDB" id="A0A1P8DQV1"/>
<protein>
    <submittedName>
        <fullName evidence="2">Uncharacterized protein</fullName>
    </submittedName>
</protein>
<dbReference type="RefSeq" id="WP_101905909.1">
    <property type="nucleotide sequence ID" value="NZ_CP080480.1"/>
</dbReference>
<dbReference type="EMBL" id="KX957971">
    <property type="protein sequence ID" value="APU91511.1"/>
    <property type="molecule type" value="Genomic_DNA"/>
</dbReference>
<name>A0A1P8DQV1_VIBPH</name>
<keyword evidence="1" id="KW-0812">Transmembrane</keyword>
<feature type="transmembrane region" description="Helical" evidence="1">
    <location>
        <begin position="7"/>
        <end position="32"/>
    </location>
</feature>
<evidence type="ECO:0000256" key="1">
    <source>
        <dbReference type="SAM" id="Phobius"/>
    </source>
</evidence>
<sequence>MAYKTEISIYLILIPLVGVMTGLISYGAYRLIGYPESIFVLFMMIAVWGGVCLALGVCSTIRCLKQKKGIERHMRETKGNSQEK</sequence>
<organism evidence="2">
    <name type="scientific">Vibrio parahaemolyticus</name>
    <dbReference type="NCBI Taxonomy" id="670"/>
    <lineage>
        <taxon>Bacteria</taxon>
        <taxon>Pseudomonadati</taxon>
        <taxon>Pseudomonadota</taxon>
        <taxon>Gammaproteobacteria</taxon>
        <taxon>Vibrionales</taxon>
        <taxon>Vibrionaceae</taxon>
        <taxon>Vibrio</taxon>
    </lineage>
</organism>
<keyword evidence="1" id="KW-1133">Transmembrane helix</keyword>
<reference evidence="2" key="1">
    <citation type="submission" date="2016-10" db="EMBL/GenBank/DDBJ databases">
        <title>Evolution and Comparative Genomics of Conjugative MDR Plasmids in Vibrio species.</title>
        <authorList>
            <person name="Li R."/>
            <person name="Ye L."/>
            <person name="Wong M.Ho.Yin."/>
            <person name="Zheng Z."/>
            <person name="Chan E.Wai.Chi."/>
            <person name="Chen S."/>
        </authorList>
    </citation>
    <scope>NUCLEOTIDE SEQUENCE</scope>
    <source>
        <plasmid evidence="2">pVPS62</plasmid>
    </source>
</reference>
<evidence type="ECO:0000313" key="2">
    <source>
        <dbReference type="EMBL" id="APU91511.1"/>
    </source>
</evidence>
<keyword evidence="2" id="KW-0614">Plasmid</keyword>
<feature type="transmembrane region" description="Helical" evidence="1">
    <location>
        <begin position="38"/>
        <end position="64"/>
    </location>
</feature>
<keyword evidence="1" id="KW-0472">Membrane</keyword>
<geneLocation type="plasmid" evidence="2">
    <name>pVPS62</name>
</geneLocation>
<accession>A0A1P8DQV1</accession>